<dbReference type="Proteomes" id="UP000297635">
    <property type="component" value="Unassembled WGS sequence"/>
</dbReference>
<evidence type="ECO:0008006" key="4">
    <source>
        <dbReference type="Google" id="ProtNLM"/>
    </source>
</evidence>
<gene>
    <name evidence="2" type="ORF">EZ315_06615</name>
</gene>
<dbReference type="SUPFAM" id="SSF56935">
    <property type="entry name" value="Porins"/>
    <property type="match status" value="1"/>
</dbReference>
<sequence>MKKIALIASVFALFSPGCPWAQDLHKDINVEQAITPTKRDASRISILPTVTLPPIQAASLNYSNKVVTTRVPNSFTTLDPVAWGDKLYTSPYRGYFNLGVGMPVLIGDISAGYRILDSDKTRLSIWGQYNGDLYKREHTTWHDHTASLGIDLHQAVGRKAFLDGGLDYTYGFHDMPGDDGRFSQSTSRVNLTANLSAEHSGLSYLAGIRLQHFGFYNPHFPGEEPSIDDPYNGYEPVRQNLVGVTFGGKLETGSSSHIGMNIDADFLATGKHYVAGVPFLEENAVHMPSQTSGLITLNPYYELHNSSATLRIGADVDFSIKSGKTIHFSPNVTLAWHGSQVFGAELKFHGGSHLNTLSSLYDITPYMNGSIAYRQSHIPYAIDGKIAFGPFFGGSVEIFGGYAKANNWLMPIVSGIYPAGAVWEGVDVEGYHYGIRLGYDSGKAIAASASYEGAPGKWDRAYYEWRDRARHVINAELKIRPIEKLLLTIGYEFRAGRSCYIYLDEPEQIGGLETYPCEKVSLGVVGDLRVGAGYALTDRFTVFARGENLLARKSIYIGGRPMQSTNAMIGASLKF</sequence>
<reference evidence="2 3" key="1">
    <citation type="submission" date="2019-02" db="EMBL/GenBank/DDBJ databases">
        <title>Isolation and identification of novel species under the genus Muribaculum.</title>
        <authorList>
            <person name="Miyake S."/>
            <person name="Ding Y."/>
            <person name="Low A."/>
            <person name="Soh M."/>
            <person name="Seedorf H."/>
        </authorList>
    </citation>
    <scope>NUCLEOTIDE SEQUENCE [LARGE SCALE GENOMIC DNA]</scope>
    <source>
        <strain evidence="2 3">TLL-A3</strain>
    </source>
</reference>
<evidence type="ECO:0000313" key="2">
    <source>
        <dbReference type="EMBL" id="TGG40370.1"/>
    </source>
</evidence>
<evidence type="ECO:0000313" key="3">
    <source>
        <dbReference type="Proteomes" id="UP000297635"/>
    </source>
</evidence>
<comment type="caution">
    <text evidence="2">The sequence shown here is derived from an EMBL/GenBank/DDBJ whole genome shotgun (WGS) entry which is preliminary data.</text>
</comment>
<feature type="signal peptide" evidence="1">
    <location>
        <begin position="1"/>
        <end position="21"/>
    </location>
</feature>
<keyword evidence="1" id="KW-0732">Signal</keyword>
<evidence type="ECO:0000256" key="1">
    <source>
        <dbReference type="SAM" id="SignalP"/>
    </source>
</evidence>
<accession>A0A4Z0VAL3</accession>
<dbReference type="GeneID" id="82149460"/>
<dbReference type="RefSeq" id="WP_135471384.1">
    <property type="nucleotide sequence ID" value="NZ_CASGTF010000034.1"/>
</dbReference>
<keyword evidence="3" id="KW-1185">Reference proteome</keyword>
<proteinExistence type="predicted"/>
<dbReference type="EMBL" id="SJSA01000001">
    <property type="protein sequence ID" value="TGG40370.1"/>
    <property type="molecule type" value="Genomic_DNA"/>
</dbReference>
<protein>
    <recommendedName>
        <fullName evidence="4">TonB-dependent receptor</fullName>
    </recommendedName>
</protein>
<organism evidence="2 3">
    <name type="scientific">Duncaniella freteri</name>
    <dbReference type="NCBI Taxonomy" id="2530391"/>
    <lineage>
        <taxon>Bacteria</taxon>
        <taxon>Pseudomonadati</taxon>
        <taxon>Bacteroidota</taxon>
        <taxon>Bacteroidia</taxon>
        <taxon>Bacteroidales</taxon>
        <taxon>Muribaculaceae</taxon>
        <taxon>Duncaniella</taxon>
    </lineage>
</organism>
<feature type="chain" id="PRO_5021367424" description="TonB-dependent receptor" evidence="1">
    <location>
        <begin position="22"/>
        <end position="575"/>
    </location>
</feature>
<name>A0A4Z0VAL3_9BACT</name>
<dbReference type="AlphaFoldDB" id="A0A4Z0VAL3"/>